<evidence type="ECO:0000256" key="6">
    <source>
        <dbReference type="PROSITE-ProRule" id="PRU00782"/>
    </source>
</evidence>
<dbReference type="InterPro" id="IPR001609">
    <property type="entry name" value="Myosin_head_motor_dom-like"/>
</dbReference>
<feature type="compositionally biased region" description="Pro residues" evidence="7">
    <location>
        <begin position="421"/>
        <end position="432"/>
    </location>
</feature>
<dbReference type="Gene3D" id="1.20.120.720">
    <property type="entry name" value="Myosin VI head, motor domain, U50 subdomain"/>
    <property type="match status" value="1"/>
</dbReference>
<proteinExistence type="inferred from homology"/>
<protein>
    <recommendedName>
        <fullName evidence="8">Myosin motor domain-containing protein</fullName>
    </recommendedName>
</protein>
<keyword evidence="5 6" id="KW-0009">Actin-binding</keyword>
<dbReference type="PANTHER" id="PTHR13140">
    <property type="entry name" value="MYOSIN"/>
    <property type="match status" value="1"/>
</dbReference>
<keyword evidence="1 6" id="KW-0547">Nucleotide-binding</keyword>
<name>A0ABN9YEX9_9DINO</name>
<dbReference type="SUPFAM" id="SSF52540">
    <property type="entry name" value="P-loop containing nucleoside triphosphate hydrolases"/>
    <property type="match status" value="1"/>
</dbReference>
<keyword evidence="3 6" id="KW-0518">Myosin</keyword>
<dbReference type="Gene3D" id="3.40.850.10">
    <property type="entry name" value="Kinesin motor domain"/>
    <property type="match status" value="1"/>
</dbReference>
<dbReference type="PRINTS" id="PR00193">
    <property type="entry name" value="MYOSINHEAVY"/>
</dbReference>
<evidence type="ECO:0000256" key="4">
    <source>
        <dbReference type="ARBA" id="ARBA00023175"/>
    </source>
</evidence>
<dbReference type="PROSITE" id="PS51456">
    <property type="entry name" value="MYOSIN_MOTOR"/>
    <property type="match status" value="1"/>
</dbReference>
<comment type="similarity">
    <text evidence="6">Belongs to the TRAFAC class myosin-kinesin ATPase superfamily. Myosin family.</text>
</comment>
<feature type="region of interest" description="Disordered" evidence="7">
    <location>
        <begin position="418"/>
        <end position="453"/>
    </location>
</feature>
<dbReference type="EMBL" id="CAUYUJ010022559">
    <property type="protein sequence ID" value="CAK0911324.1"/>
    <property type="molecule type" value="Genomic_DNA"/>
</dbReference>
<evidence type="ECO:0000256" key="7">
    <source>
        <dbReference type="SAM" id="MobiDB-lite"/>
    </source>
</evidence>
<comment type="caution">
    <text evidence="9">The sequence shown here is derived from an EMBL/GenBank/DDBJ whole genome shotgun (WGS) entry which is preliminary data.</text>
</comment>
<keyword evidence="2 6" id="KW-0067">ATP-binding</keyword>
<dbReference type="InterPro" id="IPR036961">
    <property type="entry name" value="Kinesin_motor_dom_sf"/>
</dbReference>
<reference evidence="9" key="1">
    <citation type="submission" date="2023-10" db="EMBL/GenBank/DDBJ databases">
        <authorList>
            <person name="Chen Y."/>
            <person name="Shah S."/>
            <person name="Dougan E. K."/>
            <person name="Thang M."/>
            <person name="Chan C."/>
        </authorList>
    </citation>
    <scope>NUCLEOTIDE SEQUENCE [LARGE SCALE GENOMIC DNA]</scope>
</reference>
<keyword evidence="10" id="KW-1185">Reference proteome</keyword>
<gene>
    <name evidence="9" type="ORF">PCOR1329_LOCUS85241</name>
</gene>
<feature type="domain" description="Myosin motor" evidence="8">
    <location>
        <begin position="62"/>
        <end position="488"/>
    </location>
</feature>
<evidence type="ECO:0000256" key="5">
    <source>
        <dbReference type="ARBA" id="ARBA00023203"/>
    </source>
</evidence>
<dbReference type="Proteomes" id="UP001189429">
    <property type="component" value="Unassembled WGS sequence"/>
</dbReference>
<evidence type="ECO:0000313" key="10">
    <source>
        <dbReference type="Proteomes" id="UP001189429"/>
    </source>
</evidence>
<dbReference type="PANTHER" id="PTHR13140:SF706">
    <property type="entry name" value="DILUTE CLASS UNCONVENTIONAL MYOSIN, ISOFORM C"/>
    <property type="match status" value="1"/>
</dbReference>
<evidence type="ECO:0000256" key="1">
    <source>
        <dbReference type="ARBA" id="ARBA00022741"/>
    </source>
</evidence>
<evidence type="ECO:0000259" key="8">
    <source>
        <dbReference type="PROSITE" id="PS51456"/>
    </source>
</evidence>
<dbReference type="SMART" id="SM00242">
    <property type="entry name" value="MYSc"/>
    <property type="match status" value="1"/>
</dbReference>
<organism evidence="9 10">
    <name type="scientific">Prorocentrum cordatum</name>
    <dbReference type="NCBI Taxonomy" id="2364126"/>
    <lineage>
        <taxon>Eukaryota</taxon>
        <taxon>Sar</taxon>
        <taxon>Alveolata</taxon>
        <taxon>Dinophyceae</taxon>
        <taxon>Prorocentrales</taxon>
        <taxon>Prorocentraceae</taxon>
        <taxon>Prorocentrum</taxon>
    </lineage>
</organism>
<keyword evidence="4 6" id="KW-0505">Motor protein</keyword>
<accession>A0ABN9YEX9</accession>
<dbReference type="CDD" id="cd00124">
    <property type="entry name" value="MYSc"/>
    <property type="match status" value="1"/>
</dbReference>
<evidence type="ECO:0000313" key="9">
    <source>
        <dbReference type="EMBL" id="CAK0911324.1"/>
    </source>
</evidence>
<dbReference type="Pfam" id="PF00063">
    <property type="entry name" value="Myosin_head"/>
    <property type="match status" value="1"/>
</dbReference>
<feature type="binding site" evidence="6">
    <location>
        <begin position="151"/>
        <end position="158"/>
    </location>
    <ligand>
        <name>ATP</name>
        <dbReference type="ChEBI" id="CHEBI:30616"/>
    </ligand>
</feature>
<dbReference type="InterPro" id="IPR027417">
    <property type="entry name" value="P-loop_NTPase"/>
</dbReference>
<evidence type="ECO:0000256" key="2">
    <source>
        <dbReference type="ARBA" id="ARBA00022840"/>
    </source>
</evidence>
<evidence type="ECO:0000256" key="3">
    <source>
        <dbReference type="ARBA" id="ARBA00023123"/>
    </source>
</evidence>
<sequence>MAGLAGPTGLFWLPHAARVWAPCRLQSVDGDVASLAADDGEVIRHPAQDLPALEHVHDQQLDGVDDVCSLGAVSEAALLHTVRTRYSRQLMYTRVSRILIAVNPFCPQECDAEQHGSGYCEFGLDTLDTCGTDVRDGVQDGARDQAIVISGESGAGKTESAKLLLSYVASAVRSGGGADAGARGAGVEEKVMQTNPVLEAFGNAMTVRNNNSSRFGKWLDMLLSASGMRGCRITSYLLEVTRVCGQAQGERGFHIFFQLLQAAGSSPLVQGLELGSWEQYSYLRGSTRLAPGINDAACFEETCASLGSLGFSEADQGQVFRLVAAVLVLGNVDFVCNGQEELSLQDSGPIERVADLLQVDGRALGSCMLWRKVVAGRDVTTTPLRGDQARAVRDGLSRMLYRFLFEWLIRLMNDQLHEPGPSAPASPAPSAPGSPVSAAAQERRPCPQCGKQRRTWATWRRTPLSIACWGSWTSAASRPSRRTRWSSS</sequence>
<comment type="caution">
    <text evidence="6">Lacks conserved residue(s) required for the propagation of feature annotation.</text>
</comment>